<feature type="transmembrane region" description="Helical" evidence="7">
    <location>
        <begin position="189"/>
        <end position="207"/>
    </location>
</feature>
<gene>
    <name evidence="9" type="ORF">SAMN04488528_10435</name>
</gene>
<dbReference type="Gene3D" id="1.10.3720.10">
    <property type="entry name" value="MetI-like"/>
    <property type="match status" value="1"/>
</dbReference>
<dbReference type="GO" id="GO:0055085">
    <property type="term" value="P:transmembrane transport"/>
    <property type="evidence" value="ECO:0007669"/>
    <property type="project" value="InterPro"/>
</dbReference>
<keyword evidence="2 7" id="KW-0813">Transport</keyword>
<dbReference type="PANTHER" id="PTHR43163:SF6">
    <property type="entry name" value="DIPEPTIDE TRANSPORT SYSTEM PERMEASE PROTEIN DPPB-RELATED"/>
    <property type="match status" value="1"/>
</dbReference>
<reference evidence="9 10" key="1">
    <citation type="submission" date="2016-10" db="EMBL/GenBank/DDBJ databases">
        <authorList>
            <person name="de Groot N.N."/>
        </authorList>
    </citation>
    <scope>NUCLEOTIDE SEQUENCE [LARGE SCALE GENOMIC DNA]</scope>
    <source>
        <strain evidence="9 10">DSM 12271</strain>
    </source>
</reference>
<dbReference type="SUPFAM" id="SSF161098">
    <property type="entry name" value="MetI-like"/>
    <property type="match status" value="1"/>
</dbReference>
<feature type="domain" description="ABC transmembrane type-1" evidence="8">
    <location>
        <begin position="97"/>
        <end position="308"/>
    </location>
</feature>
<keyword evidence="4 7" id="KW-0812">Transmembrane</keyword>
<dbReference type="GO" id="GO:0005886">
    <property type="term" value="C:plasma membrane"/>
    <property type="evidence" value="ECO:0007669"/>
    <property type="project" value="UniProtKB-SubCell"/>
</dbReference>
<keyword evidence="6 7" id="KW-0472">Membrane</keyword>
<feature type="transmembrane region" description="Helical" evidence="7">
    <location>
        <begin position="9"/>
        <end position="27"/>
    </location>
</feature>
<proteinExistence type="inferred from homology"/>
<evidence type="ECO:0000256" key="5">
    <source>
        <dbReference type="ARBA" id="ARBA00022989"/>
    </source>
</evidence>
<evidence type="ECO:0000313" key="10">
    <source>
        <dbReference type="Proteomes" id="UP000198619"/>
    </source>
</evidence>
<dbReference type="Pfam" id="PF19300">
    <property type="entry name" value="BPD_transp_1_N"/>
    <property type="match status" value="1"/>
</dbReference>
<dbReference type="AlphaFoldDB" id="A0A1I1AUB8"/>
<evidence type="ECO:0000256" key="1">
    <source>
        <dbReference type="ARBA" id="ARBA00004651"/>
    </source>
</evidence>
<dbReference type="RefSeq" id="WP_090042877.1">
    <property type="nucleotide sequence ID" value="NZ_FOKI01000043.1"/>
</dbReference>
<feature type="transmembrane region" description="Helical" evidence="7">
    <location>
        <begin position="243"/>
        <end position="269"/>
    </location>
</feature>
<dbReference type="InterPro" id="IPR000515">
    <property type="entry name" value="MetI-like"/>
</dbReference>
<dbReference type="InterPro" id="IPR045621">
    <property type="entry name" value="BPD_transp_1_N"/>
</dbReference>
<sequence>MSRYFLKRILTMIPVFIGLSIIIFALINSAPGDPYSNIVEGQITISASDKEKALKAMGHYDPIYIKYSKWIGKILQGDMGTSIRYNEPVSDIIKRRILNTFLLSIITLILTTLIAIPLGITSAANSYSIKDKLLTIFAFIGISIPGFFIALVTIKIFAVDLRWFPISGISTINDDSVGIYKFFDIVKHMILPVISMTVIEVASLMRYTRSSMIDVFSENYIRTARAKGLSEKIVVYKHAFRNALIPIVTLLSMSLGYIFAGTILIETIFVWPGMGTLFYQSISNRDYPLVMGCAMIFSASILLANLFSDFVYCIVDPRIRFK</sequence>
<dbReference type="InterPro" id="IPR035906">
    <property type="entry name" value="MetI-like_sf"/>
</dbReference>
<keyword evidence="3" id="KW-1003">Cell membrane</keyword>
<feature type="transmembrane region" description="Helical" evidence="7">
    <location>
        <begin position="97"/>
        <end position="121"/>
    </location>
</feature>
<evidence type="ECO:0000256" key="6">
    <source>
        <dbReference type="ARBA" id="ARBA00023136"/>
    </source>
</evidence>
<organism evidence="9 10">
    <name type="scientific">Clostridium frigidicarnis</name>
    <dbReference type="NCBI Taxonomy" id="84698"/>
    <lineage>
        <taxon>Bacteria</taxon>
        <taxon>Bacillati</taxon>
        <taxon>Bacillota</taxon>
        <taxon>Clostridia</taxon>
        <taxon>Eubacteriales</taxon>
        <taxon>Clostridiaceae</taxon>
        <taxon>Clostridium</taxon>
    </lineage>
</organism>
<keyword evidence="10" id="KW-1185">Reference proteome</keyword>
<dbReference type="Proteomes" id="UP000198619">
    <property type="component" value="Unassembled WGS sequence"/>
</dbReference>
<evidence type="ECO:0000256" key="4">
    <source>
        <dbReference type="ARBA" id="ARBA00022692"/>
    </source>
</evidence>
<feature type="transmembrane region" description="Helical" evidence="7">
    <location>
        <begin position="289"/>
        <end position="315"/>
    </location>
</feature>
<dbReference type="CDD" id="cd06261">
    <property type="entry name" value="TM_PBP2"/>
    <property type="match status" value="1"/>
</dbReference>
<dbReference type="Pfam" id="PF00528">
    <property type="entry name" value="BPD_transp_1"/>
    <property type="match status" value="1"/>
</dbReference>
<name>A0A1I1AUB8_9CLOT</name>
<dbReference type="OrthoDB" id="9773221at2"/>
<dbReference type="PANTHER" id="PTHR43163">
    <property type="entry name" value="DIPEPTIDE TRANSPORT SYSTEM PERMEASE PROTEIN DPPB-RELATED"/>
    <property type="match status" value="1"/>
</dbReference>
<evidence type="ECO:0000259" key="8">
    <source>
        <dbReference type="PROSITE" id="PS50928"/>
    </source>
</evidence>
<evidence type="ECO:0000256" key="7">
    <source>
        <dbReference type="RuleBase" id="RU363032"/>
    </source>
</evidence>
<accession>A0A1I1AUB8</accession>
<comment type="similarity">
    <text evidence="7">Belongs to the binding-protein-dependent transport system permease family.</text>
</comment>
<keyword evidence="5 7" id="KW-1133">Transmembrane helix</keyword>
<feature type="transmembrane region" description="Helical" evidence="7">
    <location>
        <begin position="133"/>
        <end position="158"/>
    </location>
</feature>
<comment type="subcellular location">
    <subcellularLocation>
        <location evidence="1 7">Cell membrane</location>
        <topology evidence="1 7">Multi-pass membrane protein</topology>
    </subcellularLocation>
</comment>
<evidence type="ECO:0000256" key="2">
    <source>
        <dbReference type="ARBA" id="ARBA00022448"/>
    </source>
</evidence>
<dbReference type="EMBL" id="FOKI01000043">
    <property type="protein sequence ID" value="SFB40038.1"/>
    <property type="molecule type" value="Genomic_DNA"/>
</dbReference>
<dbReference type="PROSITE" id="PS50928">
    <property type="entry name" value="ABC_TM1"/>
    <property type="match status" value="1"/>
</dbReference>
<dbReference type="STRING" id="84698.SAMN04488528_10435"/>
<protein>
    <submittedName>
        <fullName evidence="9">Peptide/nickel transport system permease protein</fullName>
    </submittedName>
</protein>
<evidence type="ECO:0000256" key="3">
    <source>
        <dbReference type="ARBA" id="ARBA00022475"/>
    </source>
</evidence>
<evidence type="ECO:0000313" key="9">
    <source>
        <dbReference type="EMBL" id="SFB40038.1"/>
    </source>
</evidence>